<dbReference type="Proteomes" id="UP000243494">
    <property type="component" value="Unassembled WGS sequence"/>
</dbReference>
<keyword evidence="7" id="KW-1185">Reference proteome</keyword>
<evidence type="ECO:0000256" key="1">
    <source>
        <dbReference type="ARBA" id="ARBA00010923"/>
    </source>
</evidence>
<reference evidence="6 7" key="1">
    <citation type="journal article" date="2017" name="Genome Announc.">
        <title>Draft Genome Sequence of Romboutsia maritimum sp. nov. Strain CCRI-22766(T), Isolated from Coastal Estuarine Mud.</title>
        <authorList>
            <person name="Maheux A.F."/>
            <person name="Boudreau D.K."/>
            <person name="Berube E."/>
            <person name="Boissinot M."/>
            <person name="Raymond F."/>
            <person name="Brodeur S."/>
            <person name="Corbeil J."/>
            <person name="Brightwell G."/>
            <person name="Broda D."/>
            <person name="Omar R.F."/>
            <person name="Bergeron M.G."/>
        </authorList>
    </citation>
    <scope>NUCLEOTIDE SEQUENCE [LARGE SCALE GENOMIC DNA]</scope>
    <source>
        <strain evidence="6 7">CCRI-22766</strain>
    </source>
</reference>
<evidence type="ECO:0000259" key="5">
    <source>
        <dbReference type="Pfam" id="PF01420"/>
    </source>
</evidence>
<keyword evidence="2" id="KW-0680">Restriction system</keyword>
<dbReference type="GO" id="GO:0003677">
    <property type="term" value="F:DNA binding"/>
    <property type="evidence" value="ECO:0007669"/>
    <property type="project" value="UniProtKB-KW"/>
</dbReference>
<dbReference type="EMBL" id="NOJZ02000037">
    <property type="protein sequence ID" value="RDY22584.1"/>
    <property type="molecule type" value="Genomic_DNA"/>
</dbReference>
<comment type="similarity">
    <text evidence="1">Belongs to the type-I restriction system S methylase family.</text>
</comment>
<evidence type="ECO:0000256" key="2">
    <source>
        <dbReference type="ARBA" id="ARBA00022747"/>
    </source>
</evidence>
<feature type="domain" description="Type I restriction modification DNA specificity" evidence="5">
    <location>
        <begin position="242"/>
        <end position="404"/>
    </location>
</feature>
<dbReference type="SUPFAM" id="SSF116734">
    <property type="entry name" value="DNA methylase specificity domain"/>
    <property type="match status" value="2"/>
</dbReference>
<evidence type="ECO:0000256" key="4">
    <source>
        <dbReference type="ARBA" id="ARBA00038652"/>
    </source>
</evidence>
<gene>
    <name evidence="6" type="ORF">CHF27_012620</name>
</gene>
<accession>A0A371IQ32</accession>
<evidence type="ECO:0000313" key="7">
    <source>
        <dbReference type="Proteomes" id="UP000243494"/>
    </source>
</evidence>
<keyword evidence="6" id="KW-0540">Nuclease</keyword>
<dbReference type="CDD" id="cd17260">
    <property type="entry name" value="RMtype1_S_EcoEI-TRD1-CR1_like"/>
    <property type="match status" value="2"/>
</dbReference>
<dbReference type="InterPro" id="IPR051212">
    <property type="entry name" value="Type-I_RE_S_subunit"/>
</dbReference>
<keyword evidence="6" id="KW-0255">Endonuclease</keyword>
<dbReference type="PANTHER" id="PTHR43140:SF1">
    <property type="entry name" value="TYPE I RESTRICTION ENZYME ECOKI SPECIFICITY SUBUNIT"/>
    <property type="match status" value="1"/>
</dbReference>
<organism evidence="6 7">
    <name type="scientific">Romboutsia maritimum</name>
    <dbReference type="NCBI Taxonomy" id="2020948"/>
    <lineage>
        <taxon>Bacteria</taxon>
        <taxon>Bacillati</taxon>
        <taxon>Bacillota</taxon>
        <taxon>Clostridia</taxon>
        <taxon>Peptostreptococcales</taxon>
        <taxon>Peptostreptococcaceae</taxon>
        <taxon>Romboutsia</taxon>
    </lineage>
</organism>
<dbReference type="Gene3D" id="3.90.220.20">
    <property type="entry name" value="DNA methylase specificity domains"/>
    <property type="match status" value="2"/>
</dbReference>
<dbReference type="GO" id="GO:0009307">
    <property type="term" value="P:DNA restriction-modification system"/>
    <property type="evidence" value="ECO:0007669"/>
    <property type="project" value="UniProtKB-KW"/>
</dbReference>
<dbReference type="AlphaFoldDB" id="A0A371IQ32"/>
<dbReference type="GO" id="GO:0004519">
    <property type="term" value="F:endonuclease activity"/>
    <property type="evidence" value="ECO:0007669"/>
    <property type="project" value="UniProtKB-KW"/>
</dbReference>
<evidence type="ECO:0000313" key="6">
    <source>
        <dbReference type="EMBL" id="RDY22584.1"/>
    </source>
</evidence>
<dbReference type="InterPro" id="IPR000055">
    <property type="entry name" value="Restrct_endonuc_typeI_TRD"/>
</dbReference>
<evidence type="ECO:0000256" key="3">
    <source>
        <dbReference type="ARBA" id="ARBA00023125"/>
    </source>
</evidence>
<comment type="subunit">
    <text evidence="4">The methyltransferase is composed of M and S polypeptides.</text>
</comment>
<dbReference type="Pfam" id="PF01420">
    <property type="entry name" value="Methylase_S"/>
    <property type="match status" value="2"/>
</dbReference>
<name>A0A371IQ32_9FIRM</name>
<sequence>MAKKKLTIEDVLVPKEEIPYEVPENWCWVKLGSIVSVNPKKINVKDYPDDTDCTFIPMSAVDGEKGMVVQSEIQKLSKVRKGYTSFIEDDVIFAKITPCMENKKSAIVPKLENRLGFGSTEFHVLRGNKDIIYNKYIYYFVRSHEFLTEAKYAMTGAVGQQRVSKDFINGYYMPVPPLDEQVRIVNRIESLFDKVDKADGLVDEARDGFEKRRAAILERAFCGDLTRKWREENGVEFNEDEISLSEVVNVNPKKPKLEVDDGQICSFIPMVAVSDVNGKIEAMEERPYAKVKKGYTYFEEGDVLFAKITPCMENGKSCIAEGLSKCFGFGTTEFHVLRCGEKVLNKYVYYLVRAKWFREEAKQHMTGAVGQQRVPKTYLEDYMVWVPSIEEQEEVVRLLEYMLDKEFEVEELCDIDDNVELLKKSILGRAFRGELGSNNVDEESSIELLKELIK</sequence>
<protein>
    <submittedName>
        <fullName evidence="6">Restriction endonuclease subunit S</fullName>
    </submittedName>
</protein>
<dbReference type="InterPro" id="IPR044946">
    <property type="entry name" value="Restrct_endonuc_typeI_TRD_sf"/>
</dbReference>
<keyword evidence="3" id="KW-0238">DNA-binding</keyword>
<feature type="domain" description="Type I restriction modification DNA specificity" evidence="5">
    <location>
        <begin position="23"/>
        <end position="194"/>
    </location>
</feature>
<comment type="caution">
    <text evidence="6">The sequence shown here is derived from an EMBL/GenBank/DDBJ whole genome shotgun (WGS) entry which is preliminary data.</text>
</comment>
<proteinExistence type="inferred from homology"/>
<keyword evidence="6" id="KW-0378">Hydrolase</keyword>
<dbReference type="PANTHER" id="PTHR43140">
    <property type="entry name" value="TYPE-1 RESTRICTION ENZYME ECOKI SPECIFICITY PROTEIN"/>
    <property type="match status" value="1"/>
</dbReference>